<evidence type="ECO:0000313" key="3">
    <source>
        <dbReference type="Proteomes" id="UP001148838"/>
    </source>
</evidence>
<organism evidence="2 3">
    <name type="scientific">Periplaneta americana</name>
    <name type="common">American cockroach</name>
    <name type="synonym">Blatta americana</name>
    <dbReference type="NCBI Taxonomy" id="6978"/>
    <lineage>
        <taxon>Eukaryota</taxon>
        <taxon>Metazoa</taxon>
        <taxon>Ecdysozoa</taxon>
        <taxon>Arthropoda</taxon>
        <taxon>Hexapoda</taxon>
        <taxon>Insecta</taxon>
        <taxon>Pterygota</taxon>
        <taxon>Neoptera</taxon>
        <taxon>Polyneoptera</taxon>
        <taxon>Dictyoptera</taxon>
        <taxon>Blattodea</taxon>
        <taxon>Blattoidea</taxon>
        <taxon>Blattidae</taxon>
        <taxon>Blattinae</taxon>
        <taxon>Periplaneta</taxon>
    </lineage>
</organism>
<dbReference type="Pfam" id="PF00075">
    <property type="entry name" value="RNase_H"/>
    <property type="match status" value="1"/>
</dbReference>
<dbReference type="Proteomes" id="UP001148838">
    <property type="component" value="Unassembled WGS sequence"/>
</dbReference>
<dbReference type="PROSITE" id="PS50879">
    <property type="entry name" value="RNASE_H_1"/>
    <property type="match status" value="1"/>
</dbReference>
<dbReference type="Gene3D" id="3.30.420.10">
    <property type="entry name" value="Ribonuclease H-like superfamily/Ribonuclease H"/>
    <property type="match status" value="1"/>
</dbReference>
<feature type="domain" description="RNase H type-1" evidence="1">
    <location>
        <begin position="1"/>
        <end position="72"/>
    </location>
</feature>
<dbReference type="InterPro" id="IPR012337">
    <property type="entry name" value="RNaseH-like_sf"/>
</dbReference>
<gene>
    <name evidence="2" type="ORF">ANN_26794</name>
</gene>
<evidence type="ECO:0000259" key="1">
    <source>
        <dbReference type="PROSITE" id="PS50879"/>
    </source>
</evidence>
<dbReference type="InterPro" id="IPR036397">
    <property type="entry name" value="RNaseH_sf"/>
</dbReference>
<protein>
    <recommendedName>
        <fullName evidence="1">RNase H type-1 domain-containing protein</fullName>
    </recommendedName>
</protein>
<name>A0ABQ8RZD7_PERAM</name>
<comment type="caution">
    <text evidence="2">The sequence shown here is derived from an EMBL/GenBank/DDBJ whole genome shotgun (WGS) entry which is preliminary data.</text>
</comment>
<proteinExistence type="predicted"/>
<reference evidence="2 3" key="1">
    <citation type="journal article" date="2022" name="Allergy">
        <title>Genome assembly and annotation of Periplaneta americana reveal a comprehensive cockroach allergen profile.</title>
        <authorList>
            <person name="Wang L."/>
            <person name="Xiong Q."/>
            <person name="Saelim N."/>
            <person name="Wang L."/>
            <person name="Nong W."/>
            <person name="Wan A.T."/>
            <person name="Shi M."/>
            <person name="Liu X."/>
            <person name="Cao Q."/>
            <person name="Hui J.H.L."/>
            <person name="Sookrung N."/>
            <person name="Leung T.F."/>
            <person name="Tungtrongchitr A."/>
            <person name="Tsui S.K.W."/>
        </authorList>
    </citation>
    <scope>NUCLEOTIDE SEQUENCE [LARGE SCALE GENOMIC DNA]</scope>
    <source>
        <strain evidence="2">PWHHKU_190912</strain>
    </source>
</reference>
<dbReference type="SUPFAM" id="SSF53098">
    <property type="entry name" value="Ribonuclease H-like"/>
    <property type="match status" value="1"/>
</dbReference>
<accession>A0ABQ8RZD7</accession>
<sequence length="197" mass="21991">MGEKLGVVNTDSQIIVALLKNSQICNTTIEQIKAKSKRLQENGWTIHIDWVKAHVGLNGNEIADQLAKEAAQEDSEEVIYNKIPRSHIIREAEEKGLYRWQDQWEKTTKPNSSKGFFPIMQERLKLRIPLNVQIRAILSGHGLGGAQFLITKLRTNMPGLNPKSLRSAFEEQACMTVDSALSSDGDIKTSSPLGALR</sequence>
<dbReference type="InterPro" id="IPR002156">
    <property type="entry name" value="RNaseH_domain"/>
</dbReference>
<evidence type="ECO:0000313" key="2">
    <source>
        <dbReference type="EMBL" id="KAJ4426995.1"/>
    </source>
</evidence>
<dbReference type="EMBL" id="JAJSOF020000039">
    <property type="protein sequence ID" value="KAJ4426995.1"/>
    <property type="molecule type" value="Genomic_DNA"/>
</dbReference>
<keyword evidence="3" id="KW-1185">Reference proteome</keyword>